<evidence type="ECO:0000259" key="4">
    <source>
        <dbReference type="PROSITE" id="PS50932"/>
    </source>
</evidence>
<dbReference type="InterPro" id="IPR010982">
    <property type="entry name" value="Lambda_DNA-bd_dom_sf"/>
</dbReference>
<accession>A0A4R3Y8K2</accession>
<reference evidence="6 8" key="2">
    <citation type="submission" date="2019-05" db="EMBL/GenBank/DDBJ databases">
        <title>Pasteurellaceae isolates from reptiles.</title>
        <authorList>
            <person name="Bojesen A.M."/>
            <person name="Lund E."/>
        </authorList>
    </citation>
    <scope>NUCLEOTIDE SEQUENCE [LARGE SCALE GENOMIC DNA]</scope>
    <source>
        <strain evidence="6 8">ELNT2x</strain>
    </source>
</reference>
<feature type="domain" description="HTH lacI-type" evidence="4">
    <location>
        <begin position="17"/>
        <end position="71"/>
    </location>
</feature>
<organism evidence="5 7">
    <name type="scientific">Testudinibacter aquarius</name>
    <dbReference type="NCBI Taxonomy" id="1524974"/>
    <lineage>
        <taxon>Bacteria</taxon>
        <taxon>Pseudomonadati</taxon>
        <taxon>Pseudomonadota</taxon>
        <taxon>Gammaproteobacteria</taxon>
        <taxon>Pasteurellales</taxon>
        <taxon>Pasteurellaceae</taxon>
        <taxon>Testudinibacter</taxon>
    </lineage>
</organism>
<dbReference type="Gene3D" id="3.40.50.2300">
    <property type="match status" value="2"/>
</dbReference>
<dbReference type="AlphaFoldDB" id="A0A4R3Y8K2"/>
<keyword evidence="1" id="KW-0805">Transcription regulation</keyword>
<keyword evidence="2 6" id="KW-0238">DNA-binding</keyword>
<dbReference type="GO" id="GO:0000976">
    <property type="term" value="F:transcription cis-regulatory region binding"/>
    <property type="evidence" value="ECO:0007669"/>
    <property type="project" value="TreeGrafter"/>
</dbReference>
<reference evidence="5 7" key="1">
    <citation type="submission" date="2019-03" db="EMBL/GenBank/DDBJ databases">
        <title>Genomic Encyclopedia of Type Strains, Phase IV (KMG-IV): sequencing the most valuable type-strain genomes for metagenomic binning, comparative biology and taxonomic classification.</title>
        <authorList>
            <person name="Goeker M."/>
        </authorList>
    </citation>
    <scope>NUCLEOTIDE SEQUENCE [LARGE SCALE GENOMIC DNA]</scope>
    <source>
        <strain evidence="5 7">DSM 28140</strain>
    </source>
</reference>
<dbReference type="EMBL" id="SMCP01000004">
    <property type="protein sequence ID" value="TCV87901.1"/>
    <property type="molecule type" value="Genomic_DNA"/>
</dbReference>
<dbReference type="SMART" id="SM00354">
    <property type="entry name" value="HTH_LACI"/>
    <property type="match status" value="1"/>
</dbReference>
<evidence type="ECO:0000256" key="3">
    <source>
        <dbReference type="ARBA" id="ARBA00023163"/>
    </source>
</evidence>
<dbReference type="PROSITE" id="PS50932">
    <property type="entry name" value="HTH_LACI_2"/>
    <property type="match status" value="1"/>
</dbReference>
<dbReference type="CDD" id="cd01392">
    <property type="entry name" value="HTH_LacI"/>
    <property type="match status" value="1"/>
</dbReference>
<dbReference type="Proteomes" id="UP000305526">
    <property type="component" value="Unassembled WGS sequence"/>
</dbReference>
<keyword evidence="3" id="KW-0804">Transcription</keyword>
<evidence type="ECO:0000256" key="1">
    <source>
        <dbReference type="ARBA" id="ARBA00023015"/>
    </source>
</evidence>
<evidence type="ECO:0000313" key="6">
    <source>
        <dbReference type="EMBL" id="TNG89691.1"/>
    </source>
</evidence>
<dbReference type="GO" id="GO:0003700">
    <property type="term" value="F:DNA-binding transcription factor activity"/>
    <property type="evidence" value="ECO:0007669"/>
    <property type="project" value="TreeGrafter"/>
</dbReference>
<dbReference type="PANTHER" id="PTHR30146:SF33">
    <property type="entry name" value="TRANSCRIPTIONAL REGULATOR"/>
    <property type="match status" value="1"/>
</dbReference>
<dbReference type="SUPFAM" id="SSF53822">
    <property type="entry name" value="Periplasmic binding protein-like I"/>
    <property type="match status" value="1"/>
</dbReference>
<evidence type="ECO:0000313" key="8">
    <source>
        <dbReference type="Proteomes" id="UP000305526"/>
    </source>
</evidence>
<gene>
    <name evidence="5" type="ORF">EDC16_10489</name>
    <name evidence="6" type="ORF">FHQ21_09975</name>
</gene>
<dbReference type="EMBL" id="VDGV01000093">
    <property type="protein sequence ID" value="TNG89691.1"/>
    <property type="molecule type" value="Genomic_DNA"/>
</dbReference>
<sequence>MSSNSQAPRTRRTTGRVTLADVAKRVGVGQMTVSRALRTPELVSDNLREKIESAVQQLGYIPNAAARELASVSSRNIVIITSSITSTENTLILSALQKKLKPLDVQLVILLAGEKKWLPELINHSPLAIVLLNLKCPPQEAGWIKQSGVLMIEIGAKQVSPLGINVGIDSKQAMQTMIHYLVERGCQQIGLLSAKQDSAIFQQYLESWHTTLLAKYLDPHLILHCAEEISFSVGAKLFNDAMLMWGRIDALVFLSDELACGALCEAQRKRINIPYETLIVGLGGLDVGSVSYPRLTTIDIPYEHIGETAGQQLVELLQQNRTFSETLFIPLPVKLLKRDSA</sequence>
<dbReference type="Gene3D" id="1.10.260.40">
    <property type="entry name" value="lambda repressor-like DNA-binding domains"/>
    <property type="match status" value="1"/>
</dbReference>
<evidence type="ECO:0000313" key="7">
    <source>
        <dbReference type="Proteomes" id="UP000294619"/>
    </source>
</evidence>
<evidence type="ECO:0000256" key="2">
    <source>
        <dbReference type="ARBA" id="ARBA00023125"/>
    </source>
</evidence>
<comment type="caution">
    <text evidence="5">The sequence shown here is derived from an EMBL/GenBank/DDBJ whole genome shotgun (WGS) entry which is preliminary data.</text>
</comment>
<proteinExistence type="predicted"/>
<dbReference type="InterPro" id="IPR046335">
    <property type="entry name" value="LacI/GalR-like_sensor"/>
</dbReference>
<dbReference type="SUPFAM" id="SSF47413">
    <property type="entry name" value="lambda repressor-like DNA-binding domains"/>
    <property type="match status" value="1"/>
</dbReference>
<dbReference type="RefSeq" id="WP_132966155.1">
    <property type="nucleotide sequence ID" value="NZ_LEKL01000081.1"/>
</dbReference>
<dbReference type="InterPro" id="IPR000843">
    <property type="entry name" value="HTH_LacI"/>
</dbReference>
<evidence type="ECO:0000313" key="5">
    <source>
        <dbReference type="EMBL" id="TCV87901.1"/>
    </source>
</evidence>
<dbReference type="PROSITE" id="PS00356">
    <property type="entry name" value="HTH_LACI_1"/>
    <property type="match status" value="1"/>
</dbReference>
<dbReference type="PANTHER" id="PTHR30146">
    <property type="entry name" value="LACI-RELATED TRANSCRIPTIONAL REPRESSOR"/>
    <property type="match status" value="1"/>
</dbReference>
<dbReference type="Pfam" id="PF13377">
    <property type="entry name" value="Peripla_BP_3"/>
    <property type="match status" value="1"/>
</dbReference>
<name>A0A4R3Y8K2_9PAST</name>
<dbReference type="Pfam" id="PF00356">
    <property type="entry name" value="LacI"/>
    <property type="match status" value="1"/>
</dbReference>
<keyword evidence="8" id="KW-1185">Reference proteome</keyword>
<dbReference type="InterPro" id="IPR028082">
    <property type="entry name" value="Peripla_BP_I"/>
</dbReference>
<protein>
    <submittedName>
        <fullName evidence="6">LacI family DNA-binding transcriptional regulator</fullName>
    </submittedName>
    <submittedName>
        <fullName evidence="5">LacI family transcriptional regulator</fullName>
    </submittedName>
</protein>
<dbReference type="Proteomes" id="UP000294619">
    <property type="component" value="Unassembled WGS sequence"/>
</dbReference>